<evidence type="ECO:0000313" key="4">
    <source>
        <dbReference type="EMBL" id="AUI75289.1"/>
    </source>
</evidence>
<dbReference type="EMBL" id="CP015497">
    <property type="protein sequence ID" value="AUI75289.1"/>
    <property type="molecule type" value="Genomic_DNA"/>
</dbReference>
<evidence type="ECO:0000259" key="3">
    <source>
        <dbReference type="Pfam" id="PF03217"/>
    </source>
</evidence>
<protein>
    <submittedName>
        <fullName evidence="4">Cell surface protein</fullName>
    </submittedName>
</protein>
<evidence type="ECO:0000256" key="1">
    <source>
        <dbReference type="SAM" id="MobiDB-lite"/>
    </source>
</evidence>
<keyword evidence="4" id="KW-0614">Plasmid</keyword>
<dbReference type="RefSeq" id="WP_023192346.1">
    <property type="nucleotide sequence ID" value="NZ_CP015497.1"/>
</dbReference>
<gene>
    <name evidence="4" type="ORF">Lh8105_11095</name>
</gene>
<proteinExistence type="predicted"/>
<evidence type="ECO:0000256" key="2">
    <source>
        <dbReference type="SAM" id="SignalP"/>
    </source>
</evidence>
<accession>A0AAU8XWT8</accession>
<feature type="domain" description="S-layer protein C-terminal" evidence="3">
    <location>
        <begin position="92"/>
        <end position="157"/>
    </location>
</feature>
<evidence type="ECO:0000313" key="5">
    <source>
        <dbReference type="Proteomes" id="UP000234562"/>
    </source>
</evidence>
<reference evidence="5" key="1">
    <citation type="submission" date="2016-05" db="EMBL/GenBank/DDBJ databases">
        <title>Genome sequence of Lactobacillus helveticus FAM8105.</title>
        <authorList>
            <person name="Ahrens C."/>
            <person name="Schmid M."/>
        </authorList>
    </citation>
    <scope>NUCLEOTIDE SEQUENCE [LARGE SCALE GENOMIC DNA]</scope>
    <source>
        <strain evidence="5">FAM8105</strain>
        <plasmid evidence="5">pfam8105</plasmid>
    </source>
</reference>
<dbReference type="Pfam" id="PF03217">
    <property type="entry name" value="SlpA"/>
    <property type="match status" value="1"/>
</dbReference>
<feature type="chain" id="PRO_5043560626" evidence="2">
    <location>
        <begin position="28"/>
        <end position="401"/>
    </location>
</feature>
<keyword evidence="2" id="KW-0732">Signal</keyword>
<dbReference type="InterPro" id="IPR024968">
    <property type="entry name" value="SlpA_C_lactobacillus"/>
</dbReference>
<dbReference type="GO" id="GO:0030115">
    <property type="term" value="C:S-layer"/>
    <property type="evidence" value="ECO:0007669"/>
    <property type="project" value="InterPro"/>
</dbReference>
<dbReference type="GO" id="GO:0009274">
    <property type="term" value="C:peptidoglycan-based cell wall"/>
    <property type="evidence" value="ECO:0007669"/>
    <property type="project" value="InterPro"/>
</dbReference>
<dbReference type="AlphaFoldDB" id="A0AAU8XWT8"/>
<geneLocation type="plasmid" evidence="5">
    <name>pfam8105</name>
</geneLocation>
<dbReference type="PRINTS" id="PR01729">
    <property type="entry name" value="SURFACELAYER"/>
</dbReference>
<dbReference type="Proteomes" id="UP000234562">
    <property type="component" value="Plasmid pFAM8105"/>
</dbReference>
<dbReference type="InterPro" id="IPR004903">
    <property type="entry name" value="S-layer_prot"/>
</dbReference>
<feature type="signal peptide" evidence="2">
    <location>
        <begin position="1"/>
        <end position="27"/>
    </location>
</feature>
<organism evidence="4 5">
    <name type="scientific">Lactobacillus helveticus</name>
    <name type="common">Lactobacillus suntoryeus</name>
    <dbReference type="NCBI Taxonomy" id="1587"/>
    <lineage>
        <taxon>Bacteria</taxon>
        <taxon>Bacillati</taxon>
        <taxon>Bacillota</taxon>
        <taxon>Bacilli</taxon>
        <taxon>Lactobacillales</taxon>
        <taxon>Lactobacillaceae</taxon>
        <taxon>Lactobacillus</taxon>
    </lineage>
</organism>
<sequence length="401" mass="44899">MKKNIFILASVGALMAVSPMLPFSSQAHTVQAADTNVTNKMIMHTSIAYDKDGNSTGTKYNAYSYAKLVSSPVKIDGTIYYKVADKDQYLKATNIDGVTRKITHNTYIYRTSTRRTSYQNKWKLYKGQTITTYGGSYRFKNGKHYFRVGGPAKQYVKSYNLGPVVRANTTMAPNSNNTSSNTTTNKPTNNTQTVGNEETTVTVNDSLGTPIVTFDQNGNVVQVRNAKNGEKFTVDYLEKGSRADKVAGYIGQFGGDQAIYRIKGTNNWLYSMGVKAASKIQVHNYDLEQTSVIKFTQTTDLYNADGSLQNIRITKNSEWWRVDKLLYIWVPIENKAEEFYHLAPDSHWKDVLRLSNNGQYVNDHMPIKDAYVKASDVQFVENSVKLTPSNTAAEAETAAKK</sequence>
<name>A0AAU8XWT8_LACHE</name>
<dbReference type="GO" id="GO:0005199">
    <property type="term" value="F:structural constituent of cell wall"/>
    <property type="evidence" value="ECO:0007669"/>
    <property type="project" value="InterPro"/>
</dbReference>
<feature type="region of interest" description="Disordered" evidence="1">
    <location>
        <begin position="170"/>
        <end position="194"/>
    </location>
</feature>